<evidence type="ECO:0000256" key="1">
    <source>
        <dbReference type="SAM" id="SignalP"/>
    </source>
</evidence>
<proteinExistence type="predicted"/>
<evidence type="ECO:0000313" key="3">
    <source>
        <dbReference type="Proteomes" id="UP000634522"/>
    </source>
</evidence>
<dbReference type="EMBL" id="WTVS01000007">
    <property type="protein sequence ID" value="NMF96722.1"/>
    <property type="molecule type" value="Genomic_DNA"/>
</dbReference>
<dbReference type="Proteomes" id="UP000634522">
    <property type="component" value="Unassembled WGS sequence"/>
</dbReference>
<accession>A0ABX1NBT9</accession>
<protein>
    <recommendedName>
        <fullName evidence="4">Secreted protein</fullName>
    </recommendedName>
</protein>
<organism evidence="2 3">
    <name type="scientific">Aromatoleum toluolicum</name>
    <dbReference type="NCBI Taxonomy" id="90060"/>
    <lineage>
        <taxon>Bacteria</taxon>
        <taxon>Pseudomonadati</taxon>
        <taxon>Pseudomonadota</taxon>
        <taxon>Betaproteobacteria</taxon>
        <taxon>Rhodocyclales</taxon>
        <taxon>Rhodocyclaceae</taxon>
        <taxon>Aromatoleum</taxon>
    </lineage>
</organism>
<feature type="signal peptide" evidence="1">
    <location>
        <begin position="1"/>
        <end position="21"/>
    </location>
</feature>
<keyword evidence="1" id="KW-0732">Signal</keyword>
<dbReference type="RefSeq" id="WP_169138185.1">
    <property type="nucleotide sequence ID" value="NZ_WTVS01000007.1"/>
</dbReference>
<evidence type="ECO:0000313" key="2">
    <source>
        <dbReference type="EMBL" id="NMF96722.1"/>
    </source>
</evidence>
<dbReference type="PROSITE" id="PS51257">
    <property type="entry name" value="PROKAR_LIPOPROTEIN"/>
    <property type="match status" value="1"/>
</dbReference>
<gene>
    <name evidence="2" type="ORF">GPA27_04900</name>
</gene>
<name>A0ABX1NBT9_9RHOO</name>
<keyword evidence="3" id="KW-1185">Reference proteome</keyword>
<comment type="caution">
    <text evidence="2">The sequence shown here is derived from an EMBL/GenBank/DDBJ whole genome shotgun (WGS) entry which is preliminary data.</text>
</comment>
<feature type="chain" id="PRO_5045500396" description="Secreted protein" evidence="1">
    <location>
        <begin position="22"/>
        <end position="137"/>
    </location>
</feature>
<evidence type="ECO:0008006" key="4">
    <source>
        <dbReference type="Google" id="ProtNLM"/>
    </source>
</evidence>
<reference evidence="2 3" key="1">
    <citation type="submission" date="2019-12" db="EMBL/GenBank/DDBJ databases">
        <title>Comparative genomics gives insights into the taxonomy of the Azoarcus-Aromatoleum group and reveals separate origins of nif in the plant-associated Azoarcus and non-plant-associated Aromatoleum sub-groups.</title>
        <authorList>
            <person name="Lafos M."/>
            <person name="Maluk M."/>
            <person name="Batista M."/>
            <person name="Junghare M."/>
            <person name="Carmona M."/>
            <person name="Faoro H."/>
            <person name="Cruz L.M."/>
            <person name="Battistoni F."/>
            <person name="De Souza E."/>
            <person name="Pedrosa F."/>
            <person name="Chen W.-M."/>
            <person name="Poole P.S."/>
            <person name="Dixon R.A."/>
            <person name="James E.K."/>
        </authorList>
    </citation>
    <scope>NUCLEOTIDE SEQUENCE [LARGE SCALE GENOMIC DNA]</scope>
    <source>
        <strain evidence="2 3">T</strain>
    </source>
</reference>
<sequence length="137" mass="14506">MKCLLASAVLSFALLPTTAGAACTAASQVTGATTLTTLLQGKTLCALRGTDRWQEYHQAGGALIDYKMGPNDKVDPTKQVGTWTVTGNGPGTQVRYDYGRGQNYTYKVHTIVQDASYSLCSGTEDLVVTLRPGQGPC</sequence>